<feature type="transmembrane region" description="Helical" evidence="1">
    <location>
        <begin position="7"/>
        <end position="26"/>
    </location>
</feature>
<dbReference type="AlphaFoldDB" id="A0A7L4YM64"/>
<organism evidence="2 3">
    <name type="scientific">Epidermidibacterium keratini</name>
    <dbReference type="NCBI Taxonomy" id="1891644"/>
    <lineage>
        <taxon>Bacteria</taxon>
        <taxon>Bacillati</taxon>
        <taxon>Actinomycetota</taxon>
        <taxon>Actinomycetes</taxon>
        <taxon>Sporichthyales</taxon>
        <taxon>Sporichthyaceae</taxon>
        <taxon>Epidermidibacterium</taxon>
    </lineage>
</organism>
<dbReference type="RefSeq" id="WP_159544331.1">
    <property type="nucleotide sequence ID" value="NZ_CP047156.1"/>
</dbReference>
<keyword evidence="1" id="KW-0812">Transmembrane</keyword>
<accession>A0A7L4YM64</accession>
<keyword evidence="1" id="KW-0472">Membrane</keyword>
<evidence type="ECO:0000256" key="1">
    <source>
        <dbReference type="SAM" id="Phobius"/>
    </source>
</evidence>
<dbReference type="Proteomes" id="UP000463857">
    <property type="component" value="Chromosome"/>
</dbReference>
<proteinExistence type="predicted"/>
<sequence>MNADYRTAFAFFLGVLSVAFLILGFATVGTPVEPGYYFAPNFMLAGLIGVLLTFHALATQVPVKVRREIVNLDYEPDEDDDETEDEDYR</sequence>
<feature type="transmembrane region" description="Helical" evidence="1">
    <location>
        <begin position="38"/>
        <end position="58"/>
    </location>
</feature>
<dbReference type="EMBL" id="CP047156">
    <property type="protein sequence ID" value="QHC00142.1"/>
    <property type="molecule type" value="Genomic_DNA"/>
</dbReference>
<gene>
    <name evidence="2" type="ORF">EK0264_07555</name>
</gene>
<name>A0A7L4YM64_9ACTN</name>
<dbReference type="KEGG" id="eke:EK0264_07555"/>
<dbReference type="InParanoid" id="A0A7L4YM64"/>
<evidence type="ECO:0000313" key="2">
    <source>
        <dbReference type="EMBL" id="QHC00142.1"/>
    </source>
</evidence>
<keyword evidence="1" id="KW-1133">Transmembrane helix</keyword>
<evidence type="ECO:0000313" key="3">
    <source>
        <dbReference type="Proteomes" id="UP000463857"/>
    </source>
</evidence>
<protein>
    <submittedName>
        <fullName evidence="2">Uncharacterized protein</fullName>
    </submittedName>
</protein>
<reference evidence="2 3" key="1">
    <citation type="journal article" date="2018" name="Int. J. Syst. Evol. Microbiol.">
        <title>Epidermidibacterium keratini gen. nov., sp. nov., a member of the family Sporichthyaceae, isolated from keratin epidermis.</title>
        <authorList>
            <person name="Lee D.G."/>
            <person name="Trujillo M.E."/>
            <person name="Kang S."/>
            <person name="Nam J.J."/>
            <person name="Kim Y.J."/>
        </authorList>
    </citation>
    <scope>NUCLEOTIDE SEQUENCE [LARGE SCALE GENOMIC DNA]</scope>
    <source>
        <strain evidence="2 3">EPI-7</strain>
    </source>
</reference>
<keyword evidence="3" id="KW-1185">Reference proteome</keyword>